<reference evidence="2" key="1">
    <citation type="journal article" date="2019" name="Int. J. Syst. Evol. Microbiol.">
        <title>The Global Catalogue of Microorganisms (GCM) 10K type strain sequencing project: providing services to taxonomists for standard genome sequencing and annotation.</title>
        <authorList>
            <consortium name="The Broad Institute Genomics Platform"/>
            <consortium name="The Broad Institute Genome Sequencing Center for Infectious Disease"/>
            <person name="Wu L."/>
            <person name="Ma J."/>
        </authorList>
    </citation>
    <scope>NUCLEOTIDE SEQUENCE [LARGE SCALE GENOMIC DNA]</scope>
    <source>
        <strain evidence="2">CCM 8702</strain>
    </source>
</reference>
<proteinExistence type="predicted"/>
<keyword evidence="2" id="KW-1185">Reference proteome</keyword>
<organism evidence="1 2">
    <name type="scientific">Saccharibacillus endophyticus</name>
    <dbReference type="NCBI Taxonomy" id="2060666"/>
    <lineage>
        <taxon>Bacteria</taxon>
        <taxon>Bacillati</taxon>
        <taxon>Bacillota</taxon>
        <taxon>Bacilli</taxon>
        <taxon>Bacillales</taxon>
        <taxon>Paenibacillaceae</taxon>
        <taxon>Saccharibacillus</taxon>
    </lineage>
</organism>
<evidence type="ECO:0000313" key="2">
    <source>
        <dbReference type="Proteomes" id="UP000605427"/>
    </source>
</evidence>
<dbReference type="EMBL" id="BMDD01000005">
    <property type="protein sequence ID" value="GGH85194.1"/>
    <property type="molecule type" value="Genomic_DNA"/>
</dbReference>
<dbReference type="RefSeq" id="WP_172241877.1">
    <property type="nucleotide sequence ID" value="NZ_BMDD01000005.1"/>
</dbReference>
<comment type="caution">
    <text evidence="1">The sequence shown here is derived from an EMBL/GenBank/DDBJ whole genome shotgun (WGS) entry which is preliminary data.</text>
</comment>
<dbReference type="Proteomes" id="UP000605427">
    <property type="component" value="Unassembled WGS sequence"/>
</dbReference>
<sequence>MRKHKMKKLLKEAYGRLFGQGLQKERQGFAARIIARRGQDWKHSSQEDVKQGLNESLAMDSIRIRL</sequence>
<gene>
    <name evidence="1" type="ORF">GCM10007362_42050</name>
</gene>
<accession>A0ABQ2A688</accession>
<protein>
    <submittedName>
        <fullName evidence="1">Uncharacterized protein</fullName>
    </submittedName>
</protein>
<name>A0ABQ2A688_9BACL</name>
<evidence type="ECO:0000313" key="1">
    <source>
        <dbReference type="EMBL" id="GGH85194.1"/>
    </source>
</evidence>